<dbReference type="Pfam" id="PF11553">
    <property type="entry name" value="DUF3231"/>
    <property type="match status" value="1"/>
</dbReference>
<dbReference type="InterPro" id="IPR012347">
    <property type="entry name" value="Ferritin-like"/>
</dbReference>
<evidence type="ECO:0000313" key="1">
    <source>
        <dbReference type="EMBL" id="WFT76258.1"/>
    </source>
</evidence>
<dbReference type="EMBL" id="CP121671">
    <property type="protein sequence ID" value="WFT76258.1"/>
    <property type="molecule type" value="Genomic_DNA"/>
</dbReference>
<keyword evidence="2" id="KW-1185">Reference proteome</keyword>
<dbReference type="Gene3D" id="1.20.1260.10">
    <property type="match status" value="1"/>
</dbReference>
<proteinExistence type="predicted"/>
<gene>
    <name evidence="1" type="ORF">P9989_07810</name>
</gene>
<sequence length="159" mass="17909">METNAHVELTSAEISNLWTSYVQGTMMICGLRYFLAKVEDPEISGVLGYALDKVFSSLLEEEHLPSPQTWDHTVMDSIVYTFSDKLMMFHITALIASGIGQHGIAMSDSPRRDLGLHYLRLAGEIAKYSEYRANILIDKGWLEQPSIGVDRKTLARKKD</sequence>
<reference evidence="1 2" key="1">
    <citation type="submission" date="2023-04" db="EMBL/GenBank/DDBJ databases">
        <title>Genome sequence of Halobacillus naozhouensis KACC 21980.</title>
        <authorList>
            <person name="Kim S."/>
            <person name="Heo J."/>
            <person name="Kwon S.-W."/>
        </authorList>
    </citation>
    <scope>NUCLEOTIDE SEQUENCE [LARGE SCALE GENOMIC DNA]</scope>
    <source>
        <strain evidence="1 2">KCTC 13234</strain>
    </source>
</reference>
<protein>
    <submittedName>
        <fullName evidence="1">DUF3231 family protein</fullName>
    </submittedName>
</protein>
<dbReference type="RefSeq" id="WP_283078212.1">
    <property type="nucleotide sequence ID" value="NZ_CP121671.1"/>
</dbReference>
<dbReference type="InterPro" id="IPR021617">
    <property type="entry name" value="DUF3231"/>
</dbReference>
<organism evidence="1 2">
    <name type="scientific">Halobacillus naozhouensis</name>
    <dbReference type="NCBI Taxonomy" id="554880"/>
    <lineage>
        <taxon>Bacteria</taxon>
        <taxon>Bacillati</taxon>
        <taxon>Bacillota</taxon>
        <taxon>Bacilli</taxon>
        <taxon>Bacillales</taxon>
        <taxon>Bacillaceae</taxon>
        <taxon>Halobacillus</taxon>
    </lineage>
</organism>
<name>A0ABY8J176_9BACI</name>
<accession>A0ABY8J176</accession>
<evidence type="ECO:0000313" key="2">
    <source>
        <dbReference type="Proteomes" id="UP001221597"/>
    </source>
</evidence>
<dbReference type="Proteomes" id="UP001221597">
    <property type="component" value="Chromosome"/>
</dbReference>